<proteinExistence type="predicted"/>
<keyword evidence="6" id="KW-1185">Reference proteome</keyword>
<evidence type="ECO:0000256" key="4">
    <source>
        <dbReference type="ARBA" id="ARBA00023242"/>
    </source>
</evidence>
<dbReference type="InterPro" id="IPR003195">
    <property type="entry name" value="TFIID_TAF13"/>
</dbReference>
<comment type="subcellular location">
    <subcellularLocation>
        <location evidence="1">Nucleus</location>
    </subcellularLocation>
</comment>
<dbReference type="EMBL" id="KK365130">
    <property type="protein sequence ID" value="KCZ82424.1"/>
    <property type="molecule type" value="Genomic_DNA"/>
</dbReference>
<dbReference type="STRING" id="1288291.A0A059F5Z1"/>
<evidence type="ECO:0000256" key="2">
    <source>
        <dbReference type="ARBA" id="ARBA00023015"/>
    </source>
</evidence>
<protein>
    <submittedName>
        <fullName evidence="5">Uncharacterized protein</fullName>
    </submittedName>
</protein>
<gene>
    <name evidence="5" type="ORF">H312_00082</name>
</gene>
<dbReference type="VEuPathDB" id="MicrosporidiaDB:H312_00082"/>
<dbReference type="Proteomes" id="UP000030655">
    <property type="component" value="Unassembled WGS sequence"/>
</dbReference>
<dbReference type="OrthoDB" id="10266074at2759"/>
<dbReference type="AlphaFoldDB" id="A0A059F5Z1"/>
<dbReference type="SUPFAM" id="SSF47113">
    <property type="entry name" value="Histone-fold"/>
    <property type="match status" value="1"/>
</dbReference>
<reference evidence="6" key="1">
    <citation type="submission" date="2013-02" db="EMBL/GenBank/DDBJ databases">
        <authorList>
            <consortium name="The Broad Institute Genome Sequencing Platform"/>
            <person name="Cuomo C."/>
            <person name="Becnel J."/>
            <person name="Sanscrainte N."/>
            <person name="Walker B."/>
            <person name="Young S.K."/>
            <person name="Zeng Q."/>
            <person name="Gargeya S."/>
            <person name="Fitzgerald M."/>
            <person name="Haas B."/>
            <person name="Abouelleil A."/>
            <person name="Alvarado L."/>
            <person name="Arachchi H.M."/>
            <person name="Berlin A.M."/>
            <person name="Chapman S.B."/>
            <person name="Dewar J."/>
            <person name="Goldberg J."/>
            <person name="Griggs A."/>
            <person name="Gujja S."/>
            <person name="Hansen M."/>
            <person name="Howarth C."/>
            <person name="Imamovic A."/>
            <person name="Larimer J."/>
            <person name="McCowan C."/>
            <person name="Murphy C."/>
            <person name="Neiman D."/>
            <person name="Pearson M."/>
            <person name="Priest M."/>
            <person name="Roberts A."/>
            <person name="Saif S."/>
            <person name="Shea T."/>
            <person name="Sisk P."/>
            <person name="Sykes S."/>
            <person name="Wortman J."/>
            <person name="Nusbaum C."/>
            <person name="Birren B."/>
        </authorList>
    </citation>
    <scope>NUCLEOTIDE SEQUENCE [LARGE SCALE GENOMIC DNA]</scope>
    <source>
        <strain evidence="6">PRA339</strain>
    </source>
</reference>
<evidence type="ECO:0000256" key="3">
    <source>
        <dbReference type="ARBA" id="ARBA00023163"/>
    </source>
</evidence>
<dbReference type="GO" id="GO:0046982">
    <property type="term" value="F:protein heterodimerization activity"/>
    <property type="evidence" value="ECO:0007669"/>
    <property type="project" value="InterPro"/>
</dbReference>
<dbReference type="Pfam" id="PF02269">
    <property type="entry name" value="TFIID-18kDa"/>
    <property type="match status" value="1"/>
</dbReference>
<dbReference type="GO" id="GO:0005634">
    <property type="term" value="C:nucleus"/>
    <property type="evidence" value="ECO:0007669"/>
    <property type="project" value="UniProtKB-SubCell"/>
</dbReference>
<name>A0A059F5Z1_9MICR</name>
<evidence type="ECO:0000313" key="5">
    <source>
        <dbReference type="EMBL" id="KCZ82424.1"/>
    </source>
</evidence>
<keyword evidence="2" id="KW-0805">Transcription regulation</keyword>
<sequence>MREKRRLSFMKEVASMMFGYGDAKTPRHDTTMAVHDYTLGYIKALLVKTHNMA</sequence>
<feature type="non-terminal residue" evidence="5">
    <location>
        <position position="53"/>
    </location>
</feature>
<keyword evidence="3" id="KW-0804">Transcription</keyword>
<dbReference type="GO" id="GO:0006366">
    <property type="term" value="P:transcription by RNA polymerase II"/>
    <property type="evidence" value="ECO:0007669"/>
    <property type="project" value="InterPro"/>
</dbReference>
<accession>A0A059F5Z1</accession>
<dbReference type="Gene3D" id="1.10.20.10">
    <property type="entry name" value="Histone, subunit A"/>
    <property type="match status" value="1"/>
</dbReference>
<dbReference type="InterPro" id="IPR009072">
    <property type="entry name" value="Histone-fold"/>
</dbReference>
<reference evidence="5 6" key="2">
    <citation type="submission" date="2014-03" db="EMBL/GenBank/DDBJ databases">
        <title>The Genome Sequence of Anncaliia algerae insect isolate PRA339.</title>
        <authorList>
            <consortium name="The Broad Institute Genome Sequencing Platform"/>
            <consortium name="The Broad Institute Genome Sequencing Center for Infectious Disease"/>
            <person name="Cuomo C."/>
            <person name="Becnel J."/>
            <person name="Sanscrainte N."/>
            <person name="Walker B."/>
            <person name="Young S.K."/>
            <person name="Zeng Q."/>
            <person name="Gargeya S."/>
            <person name="Fitzgerald M."/>
            <person name="Haas B."/>
            <person name="Abouelleil A."/>
            <person name="Alvarado L."/>
            <person name="Arachchi H.M."/>
            <person name="Berlin A.M."/>
            <person name="Chapman S.B."/>
            <person name="Dewar J."/>
            <person name="Goldberg J."/>
            <person name="Griggs A."/>
            <person name="Gujja S."/>
            <person name="Hansen M."/>
            <person name="Howarth C."/>
            <person name="Imamovic A."/>
            <person name="Larimer J."/>
            <person name="McCowan C."/>
            <person name="Murphy C."/>
            <person name="Neiman D."/>
            <person name="Pearson M."/>
            <person name="Priest M."/>
            <person name="Roberts A."/>
            <person name="Saif S."/>
            <person name="Shea T."/>
            <person name="Sisk P."/>
            <person name="Sykes S."/>
            <person name="Wortman J."/>
            <person name="Nusbaum C."/>
            <person name="Birren B."/>
        </authorList>
    </citation>
    <scope>NUCLEOTIDE SEQUENCE [LARGE SCALE GENOMIC DNA]</scope>
    <source>
        <strain evidence="5 6">PRA339</strain>
    </source>
</reference>
<evidence type="ECO:0000313" key="6">
    <source>
        <dbReference type="Proteomes" id="UP000030655"/>
    </source>
</evidence>
<organism evidence="5 6">
    <name type="scientific">Anncaliia algerae PRA339</name>
    <dbReference type="NCBI Taxonomy" id="1288291"/>
    <lineage>
        <taxon>Eukaryota</taxon>
        <taxon>Fungi</taxon>
        <taxon>Fungi incertae sedis</taxon>
        <taxon>Microsporidia</taxon>
        <taxon>Tubulinosematoidea</taxon>
        <taxon>Tubulinosematidae</taxon>
        <taxon>Anncaliia</taxon>
    </lineage>
</organism>
<dbReference type="HOGENOM" id="CLU_3074098_0_0_1"/>
<evidence type="ECO:0000256" key="1">
    <source>
        <dbReference type="ARBA" id="ARBA00004123"/>
    </source>
</evidence>
<keyword evidence="4" id="KW-0539">Nucleus</keyword>